<dbReference type="SMART" id="SM00086">
    <property type="entry name" value="PAC"/>
    <property type="match status" value="7"/>
</dbReference>
<keyword evidence="5" id="KW-0418">Kinase</keyword>
<dbReference type="SUPFAM" id="SSF55785">
    <property type="entry name" value="PYP-like sensor domain (PAS domain)"/>
    <property type="match status" value="9"/>
</dbReference>
<dbReference type="InterPro" id="IPR001610">
    <property type="entry name" value="PAC"/>
</dbReference>
<dbReference type="InterPro" id="IPR035965">
    <property type="entry name" value="PAS-like_dom_sf"/>
</dbReference>
<dbReference type="Gene3D" id="3.30.450.20">
    <property type="entry name" value="PAS domain"/>
    <property type="match status" value="9"/>
</dbReference>
<gene>
    <name evidence="8" type="ORF">BegalDRAFT_1602</name>
</gene>
<dbReference type="Pfam" id="PF13188">
    <property type="entry name" value="PAS_8"/>
    <property type="match status" value="1"/>
</dbReference>
<dbReference type="eggNOG" id="COG4191">
    <property type="taxonomic scope" value="Bacteria"/>
</dbReference>
<dbReference type="InterPro" id="IPR000700">
    <property type="entry name" value="PAS-assoc_C"/>
</dbReference>
<feature type="domain" description="PAS" evidence="6">
    <location>
        <begin position="504"/>
        <end position="546"/>
    </location>
</feature>
<dbReference type="EMBL" id="JH600070">
    <property type="protein sequence ID" value="EIJ42481.1"/>
    <property type="molecule type" value="Genomic_DNA"/>
</dbReference>
<dbReference type="SMART" id="SM00091">
    <property type="entry name" value="PAS"/>
    <property type="match status" value="9"/>
</dbReference>
<dbReference type="GO" id="GO:0006355">
    <property type="term" value="P:regulation of DNA-templated transcription"/>
    <property type="evidence" value="ECO:0007669"/>
    <property type="project" value="InterPro"/>
</dbReference>
<proteinExistence type="predicted"/>
<feature type="domain" description="PAC" evidence="7">
    <location>
        <begin position="701"/>
        <end position="753"/>
    </location>
</feature>
<dbReference type="eggNOG" id="COG2203">
    <property type="taxonomic scope" value="Bacteria"/>
</dbReference>
<evidence type="ECO:0000256" key="1">
    <source>
        <dbReference type="ARBA" id="ARBA00000085"/>
    </source>
</evidence>
<dbReference type="eggNOG" id="COG3852">
    <property type="taxonomic scope" value="Bacteria"/>
</dbReference>
<dbReference type="InterPro" id="IPR013767">
    <property type="entry name" value="PAS_fold"/>
</dbReference>
<keyword evidence="9" id="KW-1185">Reference proteome</keyword>
<dbReference type="OrthoDB" id="9807021at2"/>
<dbReference type="STRING" id="395493.BegalDRAFT_1602"/>
<dbReference type="GO" id="GO:0004673">
    <property type="term" value="F:protein histidine kinase activity"/>
    <property type="evidence" value="ECO:0007669"/>
    <property type="project" value="UniProtKB-EC"/>
</dbReference>
<evidence type="ECO:0000256" key="5">
    <source>
        <dbReference type="ARBA" id="ARBA00022777"/>
    </source>
</evidence>
<dbReference type="EC" id="2.7.13.3" evidence="2"/>
<dbReference type="HOGENOM" id="CLU_250896_0_0_6"/>
<accession>I3CFT8</accession>
<dbReference type="PANTHER" id="PTHR43304">
    <property type="entry name" value="PHYTOCHROME-LIKE PROTEIN CPH1"/>
    <property type="match status" value="1"/>
</dbReference>
<protein>
    <recommendedName>
        <fullName evidence="2">histidine kinase</fullName>
        <ecNumber evidence="2">2.7.13.3</ecNumber>
    </recommendedName>
</protein>
<dbReference type="InterPro" id="IPR052162">
    <property type="entry name" value="Sensor_kinase/Photoreceptor"/>
</dbReference>
<dbReference type="Pfam" id="PF00989">
    <property type="entry name" value="PAS"/>
    <property type="match status" value="3"/>
</dbReference>
<evidence type="ECO:0000256" key="4">
    <source>
        <dbReference type="ARBA" id="ARBA00022679"/>
    </source>
</evidence>
<dbReference type="NCBIfam" id="TIGR00229">
    <property type="entry name" value="sensory_box"/>
    <property type="match status" value="7"/>
</dbReference>
<feature type="domain" description="PAS" evidence="6">
    <location>
        <begin position="385"/>
        <end position="429"/>
    </location>
</feature>
<feature type="domain" description="PAC" evidence="7">
    <location>
        <begin position="823"/>
        <end position="875"/>
    </location>
</feature>
<name>I3CFT8_9GAMM</name>
<dbReference type="Proteomes" id="UP000005744">
    <property type="component" value="Unassembled WGS sequence"/>
</dbReference>
<dbReference type="Pfam" id="PF13426">
    <property type="entry name" value="PAS_9"/>
    <property type="match status" value="2"/>
</dbReference>
<evidence type="ECO:0000259" key="6">
    <source>
        <dbReference type="PROSITE" id="PS50112"/>
    </source>
</evidence>
<evidence type="ECO:0000313" key="9">
    <source>
        <dbReference type="Proteomes" id="UP000005744"/>
    </source>
</evidence>
<dbReference type="eggNOG" id="COG2202">
    <property type="taxonomic scope" value="Bacteria"/>
</dbReference>
<dbReference type="InterPro" id="IPR000014">
    <property type="entry name" value="PAS"/>
</dbReference>
<comment type="catalytic activity">
    <reaction evidence="1">
        <text>ATP + protein L-histidine = ADP + protein N-phospho-L-histidine.</text>
        <dbReference type="EC" id="2.7.13.3"/>
    </reaction>
</comment>
<organism evidence="8 9">
    <name type="scientific">Beggiatoa alba B18LD</name>
    <dbReference type="NCBI Taxonomy" id="395493"/>
    <lineage>
        <taxon>Bacteria</taxon>
        <taxon>Pseudomonadati</taxon>
        <taxon>Pseudomonadota</taxon>
        <taxon>Gammaproteobacteria</taxon>
        <taxon>Thiotrichales</taxon>
        <taxon>Thiotrichaceae</taxon>
        <taxon>Beggiatoa</taxon>
    </lineage>
</organism>
<dbReference type="InterPro" id="IPR013655">
    <property type="entry name" value="PAS_fold_3"/>
</dbReference>
<dbReference type="PROSITE" id="PS50112">
    <property type="entry name" value="PAS"/>
    <property type="match status" value="6"/>
</dbReference>
<dbReference type="PROSITE" id="PS50113">
    <property type="entry name" value="PAC"/>
    <property type="match status" value="4"/>
</dbReference>
<evidence type="ECO:0000313" key="8">
    <source>
        <dbReference type="EMBL" id="EIJ42481.1"/>
    </source>
</evidence>
<feature type="domain" description="PAS" evidence="6">
    <location>
        <begin position="750"/>
        <end position="820"/>
    </location>
</feature>
<dbReference type="CDD" id="cd00130">
    <property type="entry name" value="PAS"/>
    <property type="match status" value="8"/>
</dbReference>
<reference evidence="8 9" key="1">
    <citation type="submission" date="2011-11" db="EMBL/GenBank/DDBJ databases">
        <title>Improved High-Quality Draft sequence of Beggiatoa alba B18lD.</title>
        <authorList>
            <consortium name="US DOE Joint Genome Institute"/>
            <person name="Lucas S."/>
            <person name="Han J."/>
            <person name="Lapidus A."/>
            <person name="Cheng J.-F."/>
            <person name="Goodwin L."/>
            <person name="Pitluck S."/>
            <person name="Peters L."/>
            <person name="Mikhailova N."/>
            <person name="Held B."/>
            <person name="Detter J.C."/>
            <person name="Han C."/>
            <person name="Tapia R."/>
            <person name="Land M."/>
            <person name="Hauser L."/>
            <person name="Kyrpides N."/>
            <person name="Ivanova N."/>
            <person name="Pagani I."/>
            <person name="Samuel K."/>
            <person name="Teske A."/>
            <person name="Mueller J."/>
            <person name="Woyke T."/>
        </authorList>
    </citation>
    <scope>NUCLEOTIDE SEQUENCE [LARGE SCALE GENOMIC DNA]</scope>
    <source>
        <strain evidence="8 9">B18LD</strain>
    </source>
</reference>
<feature type="domain" description="PAS" evidence="6">
    <location>
        <begin position="989"/>
        <end position="1044"/>
    </location>
</feature>
<feature type="domain" description="PAC" evidence="7">
    <location>
        <begin position="332"/>
        <end position="384"/>
    </location>
</feature>
<sequence length="1234" mass="140957">MAVNNPRHSRFFWRSSAMFGILDNECQFKEVNSAWEKTLGLSTGQLLAKTFFAFVHQEDQPSTKYYFEQLEKGMASVSFACRFRHHDGSYRQILWEINGAASQEYAYHAVGMDITGREQPMIADEILSVLQEGVVLQYANGTIGACNPSAERIIGLPAEQMMGWTLIDPDWRAIHEDGSPFPTETHPAICTLRTGQAYSDVVMGVVKSDESIFWLRVNSYPLWRDDVTTPYAVVISFSDITHYKENELAIRKEIQKRNSSPEAASDHNYELWDWNLDTNEVHFSSRWKKMLGFEEAELPNHIDTWHQRIHPSDYKKVMADIQNHLEGVTPACENTHRLQHKDGSYRWILSRAVAVRDANGKPQRIVGTHIDVTETRRVEEELQETEKKYRQLLEVENNAVFLIDADSTEILEINKASVQMYGYGRNDLLKMKTLDLSAQPEKTAKSIKKGLKYTSQQYHKKEDGTVFPVEVTANPFIWRGRQVLMIIVHDITERQKIETALWESESKYRQLFEASSNPTIVFDANTQQIFDVNHAAVDLYGFSKEDWLRLKTEDVSAESMKQRSAFGGGITKKVQTIPLRWHRKKDGTVFPVEISTGNTYLFQGRSLICATVRDITERKAAEEALRKERDFINTLVQASPAFFFALEPDGKIRLMNKAMLNALGYSLEEVTGKEYLSFVPENERGIVATEFDTLRKSMQPSLLESHVLSKTGVPLLVEWHSRAIVKANGALDYIFGVGIDVTERKKAQGHLRLFKSIIESSAEAIFVSNPEGQVVYVNPAHERLVGYTTKDSRQMNYRTYYSDSSLMIWERDVHPALEEGGSWEGELEVHTQDGLIFPVWERVDAVRDTAGNILFSFGLLHDISEQQRTRDTLYKQAEENHVILNTIPAFIWYRDKENQLIRQNLLADTTFGLDNPLVMQLTDGKDVLRNGLAQLGILQTYPTKTGEAIRLKIDKLPYHDSLGRVSGVIIYATPLQDNLTTTLPINKVPDDSVYEALHNLPFMLMAFDKAGVLLVWNTESEVITGYSSEEMLGDPAALKQLYPSIDQLDDILLNPSNKSPFQWESLLTAKDGQLKTVVWYNLARYFSLPKWSAWYLGYEVPLEPQALDTSYDDEVMLAAVFDASKVGLCLTDDRGRFLRVNRTYAELYGYRQEELLGQPFTLVLPSNTHSEAVREYYSLLMTNEQAIMHKQRSEQHRTGNIFETDVMASRVVLNDKRRLLLSIVNKLASFEKLS</sequence>
<evidence type="ECO:0000259" key="7">
    <source>
        <dbReference type="PROSITE" id="PS50113"/>
    </source>
</evidence>
<dbReference type="PANTHER" id="PTHR43304:SF1">
    <property type="entry name" value="PAC DOMAIN-CONTAINING PROTEIN"/>
    <property type="match status" value="1"/>
</dbReference>
<dbReference type="AlphaFoldDB" id="I3CFT8"/>
<feature type="domain" description="PAS" evidence="6">
    <location>
        <begin position="628"/>
        <end position="701"/>
    </location>
</feature>
<evidence type="ECO:0000256" key="3">
    <source>
        <dbReference type="ARBA" id="ARBA00022553"/>
    </source>
</evidence>
<keyword evidence="3" id="KW-0597">Phosphoprotein</keyword>
<feature type="domain" description="PAS" evidence="6">
    <location>
        <begin position="1113"/>
        <end position="1184"/>
    </location>
</feature>
<keyword evidence="4" id="KW-0808">Transferase</keyword>
<dbReference type="RefSeq" id="WP_002685476.1">
    <property type="nucleotide sequence ID" value="NZ_JH600070.1"/>
</dbReference>
<feature type="domain" description="PAC" evidence="7">
    <location>
        <begin position="575"/>
        <end position="627"/>
    </location>
</feature>
<dbReference type="Pfam" id="PF08447">
    <property type="entry name" value="PAS_3"/>
    <property type="match status" value="2"/>
</dbReference>
<evidence type="ECO:0000256" key="2">
    <source>
        <dbReference type="ARBA" id="ARBA00012438"/>
    </source>
</evidence>